<dbReference type="PRINTS" id="PR00791">
    <property type="entry name" value="PEPDIPTASEA"/>
</dbReference>
<sequence>MHYRKIGLVQKAKEWVNFYDFLLHVQTLAAKSPRDFVSFALIYELTENNFVFQLESQLAHADFQRKVHELVSQIDEDGVQDQKLRRQLKYLAVVGHAALPRDQLNRYNSLINEMLAIYNSATICAHQSPLRCNLRLDPELSVIMARSRDWNELQHTWTEFRRKTGMKIKDLFENLVDLSNYAAQLNNMTDASEYWMFPYESPSFRFELEDVWEQIKPLYEQLHAYVRRKLRDLYGPEKISREAPLPAHILGNMWAQSWSNILDITIPYPGKNFLDVTPQMLQQGYTPEAMFRIAEDFFVSLNMSAMPPEFWANSIFAELPDRPIICQPSAWDFCNRRDYRIKMCAQVNMKDFITVHHEMAHIQYFLKYRNQPKIFRDGANPGFHEAISEAIALSVSNPKHMQTLGLVQTSIDDLPHNINYLFSMAMDKLPFMPFSLSLDLWRYDIFRNNVGKQRYNCHWWDLRERLSGVKPPVLRSEVDFDAGSKYHVPANIPYIG</sequence>
<dbReference type="GO" id="GO:0008241">
    <property type="term" value="F:peptidyl-dipeptidase activity"/>
    <property type="evidence" value="ECO:0007669"/>
    <property type="project" value="InterPro"/>
</dbReference>
<accession>A0A9P0AFM7</accession>
<dbReference type="AlphaFoldDB" id="A0A9P0AFM7"/>
<dbReference type="GO" id="GO:0008237">
    <property type="term" value="F:metallopeptidase activity"/>
    <property type="evidence" value="ECO:0007669"/>
    <property type="project" value="UniProtKB-KW"/>
</dbReference>
<feature type="active site" description="Proton donor 1" evidence="5">
    <location>
        <position position="487"/>
    </location>
</feature>
<feature type="disulfide bond" evidence="8 11">
    <location>
        <begin position="124"/>
        <end position="132"/>
    </location>
</feature>
<dbReference type="CDD" id="cd06461">
    <property type="entry name" value="M2_ACE"/>
    <property type="match status" value="1"/>
</dbReference>
<evidence type="ECO:0000313" key="14">
    <source>
        <dbReference type="Proteomes" id="UP001152759"/>
    </source>
</evidence>
<dbReference type="EMBL" id="OU963865">
    <property type="protein sequence ID" value="CAH0389510.1"/>
    <property type="molecule type" value="Genomic_DNA"/>
</dbReference>
<dbReference type="GO" id="GO:0004180">
    <property type="term" value="F:carboxypeptidase activity"/>
    <property type="evidence" value="ECO:0007669"/>
    <property type="project" value="UniProtKB-KW"/>
</dbReference>
<dbReference type="EC" id="3.4.-.-" evidence="12"/>
<evidence type="ECO:0000256" key="10">
    <source>
        <dbReference type="PIRSR" id="PIRSR601548-8"/>
    </source>
</evidence>
<feature type="active site" description="Proton acceptor 2" evidence="9">
    <location>
        <position position="358"/>
    </location>
</feature>
<dbReference type="PANTHER" id="PTHR10514">
    <property type="entry name" value="ANGIOTENSIN-CONVERTING ENZYME"/>
    <property type="match status" value="1"/>
</dbReference>
<dbReference type="Gene3D" id="1.10.1370.30">
    <property type="match status" value="1"/>
</dbReference>
<protein>
    <recommendedName>
        <fullName evidence="12">Angiotensin-converting enzyme</fullName>
        <ecNumber evidence="12">3.4.-.-</ecNumber>
    </recommendedName>
</protein>
<evidence type="ECO:0000256" key="2">
    <source>
        <dbReference type="ARBA" id="ARBA00022729"/>
    </source>
</evidence>
<keyword evidence="2" id="KW-0732">Signal</keyword>
<keyword evidence="3 8" id="KW-1015">Disulfide bond</keyword>
<keyword evidence="7 12" id="KW-0862">Zinc</keyword>
<evidence type="ECO:0000256" key="8">
    <source>
        <dbReference type="PIRSR" id="PIRSR601548-4"/>
    </source>
</evidence>
<feature type="binding site" evidence="10">
    <location>
        <position position="357"/>
    </location>
    <ligand>
        <name>Zn(2+)</name>
        <dbReference type="ChEBI" id="CHEBI:29105"/>
        <label>2</label>
        <note>catalytic</note>
    </ligand>
</feature>
<comment type="similarity">
    <text evidence="1 11 12">Belongs to the peptidase M2 family.</text>
</comment>
<feature type="disulfide bond" evidence="8 11">
    <location>
        <begin position="326"/>
        <end position="344"/>
    </location>
</feature>
<evidence type="ECO:0000256" key="7">
    <source>
        <dbReference type="PIRSR" id="PIRSR601548-3"/>
    </source>
</evidence>
<dbReference type="Proteomes" id="UP001152759">
    <property type="component" value="Chromosome 4"/>
</dbReference>
<feature type="binding site" evidence="7">
    <location>
        <position position="385"/>
    </location>
    <ligand>
        <name>Zn(2+)</name>
        <dbReference type="ChEBI" id="CHEBI:29105"/>
        <label>1</label>
        <note>catalytic</note>
    </ligand>
</feature>
<organism evidence="13 14">
    <name type="scientific">Bemisia tabaci</name>
    <name type="common">Sweetpotato whitefly</name>
    <name type="synonym">Aleurodes tabaci</name>
    <dbReference type="NCBI Taxonomy" id="7038"/>
    <lineage>
        <taxon>Eukaryota</taxon>
        <taxon>Metazoa</taxon>
        <taxon>Ecdysozoa</taxon>
        <taxon>Arthropoda</taxon>
        <taxon>Hexapoda</taxon>
        <taxon>Insecta</taxon>
        <taxon>Pterygota</taxon>
        <taxon>Neoptera</taxon>
        <taxon>Paraneoptera</taxon>
        <taxon>Hemiptera</taxon>
        <taxon>Sternorrhyncha</taxon>
        <taxon>Aleyrodoidea</taxon>
        <taxon>Aleyrodidae</taxon>
        <taxon>Aleyrodinae</taxon>
        <taxon>Bemisia</taxon>
    </lineage>
</organism>
<feature type="active site" description="Proton donor 2" evidence="9">
    <location>
        <position position="487"/>
    </location>
</feature>
<proteinExistence type="inferred from homology"/>
<feature type="binding site" evidence="10">
    <location>
        <position position="361"/>
    </location>
    <ligand>
        <name>Zn(2+)</name>
        <dbReference type="ChEBI" id="CHEBI:29105"/>
        <label>2</label>
        <note>catalytic</note>
    </ligand>
</feature>
<keyword evidence="12" id="KW-0121">Carboxypeptidase</keyword>
<dbReference type="SUPFAM" id="SSF55486">
    <property type="entry name" value="Metalloproteases ('zincins'), catalytic domain"/>
    <property type="match status" value="1"/>
</dbReference>
<evidence type="ECO:0000313" key="13">
    <source>
        <dbReference type="EMBL" id="CAH0389510.1"/>
    </source>
</evidence>
<dbReference type="InterPro" id="IPR001548">
    <property type="entry name" value="Peptidase_M2"/>
</dbReference>
<feature type="binding site" evidence="7">
    <location>
        <position position="357"/>
    </location>
    <ligand>
        <name>Zn(2+)</name>
        <dbReference type="ChEBI" id="CHEBI:29105"/>
        <label>1</label>
        <note>catalytic</note>
    </ligand>
</feature>
<reference evidence="13" key="1">
    <citation type="submission" date="2021-12" db="EMBL/GenBank/DDBJ databases">
        <authorList>
            <person name="King R."/>
        </authorList>
    </citation>
    <scope>NUCLEOTIDE SEQUENCE</scope>
</reference>
<keyword evidence="12" id="KW-0482">Metalloprotease</keyword>
<comment type="caution">
    <text evidence="11">Lacks conserved residue(s) required for the propagation of feature annotation.</text>
</comment>
<gene>
    <name evidence="13" type="ORF">BEMITA_LOCUS8327</name>
</gene>
<keyword evidence="14" id="KW-1185">Reference proteome</keyword>
<feature type="binding site" evidence="10">
    <location>
        <position position="385"/>
    </location>
    <ligand>
        <name>Zn(2+)</name>
        <dbReference type="ChEBI" id="CHEBI:29105"/>
        <label>2</label>
        <note>catalytic</note>
    </ligand>
</feature>
<dbReference type="PANTHER" id="PTHR10514:SF40">
    <property type="entry name" value="ANGIOTENSIN-CONVERTING ENZYME"/>
    <property type="match status" value="1"/>
</dbReference>
<dbReference type="GO" id="GO:0006508">
    <property type="term" value="P:proteolysis"/>
    <property type="evidence" value="ECO:0007669"/>
    <property type="project" value="UniProtKB-KW"/>
</dbReference>
<evidence type="ECO:0000256" key="9">
    <source>
        <dbReference type="PIRSR" id="PIRSR601548-6"/>
    </source>
</evidence>
<evidence type="ECO:0000256" key="6">
    <source>
        <dbReference type="PIRSR" id="PIRSR601548-2"/>
    </source>
</evidence>
<keyword evidence="12" id="KW-0378">Hydrolase</keyword>
<dbReference type="Pfam" id="PF01401">
    <property type="entry name" value="Peptidase_M2"/>
    <property type="match status" value="1"/>
</dbReference>
<keyword evidence="12" id="KW-0645">Protease</keyword>
<dbReference type="GO" id="GO:0046872">
    <property type="term" value="F:metal ion binding"/>
    <property type="evidence" value="ECO:0007669"/>
    <property type="project" value="UniProtKB-KW"/>
</dbReference>
<feature type="active site" description="Proton acceptor 1" evidence="5">
    <location>
        <position position="358"/>
    </location>
</feature>
<feature type="binding site" evidence="6">
    <location>
        <position position="199"/>
    </location>
    <ligand>
        <name>chloride</name>
        <dbReference type="ChEBI" id="CHEBI:17996"/>
        <label>1</label>
    </ligand>
</feature>
<evidence type="ECO:0000256" key="5">
    <source>
        <dbReference type="PIRSR" id="PIRSR601548-1"/>
    </source>
</evidence>
<evidence type="ECO:0000256" key="12">
    <source>
        <dbReference type="RuleBase" id="RU361144"/>
    </source>
</evidence>
<dbReference type="GO" id="GO:0005886">
    <property type="term" value="C:plasma membrane"/>
    <property type="evidence" value="ECO:0007669"/>
    <property type="project" value="TreeGrafter"/>
</dbReference>
<comment type="cofactor">
    <cofactor evidence="12">
        <name>Zn(2+)</name>
        <dbReference type="ChEBI" id="CHEBI:29105"/>
    </cofactor>
    <text evidence="12">Binds 1 zinc ion per subunit.</text>
</comment>
<evidence type="ECO:0000256" key="4">
    <source>
        <dbReference type="ARBA" id="ARBA00023180"/>
    </source>
</evidence>
<keyword evidence="7 12" id="KW-0479">Metal-binding</keyword>
<keyword evidence="4 12" id="KW-0325">Glycoprotein</keyword>
<feature type="binding site" evidence="7">
    <location>
        <position position="361"/>
    </location>
    <ligand>
        <name>Zn(2+)</name>
        <dbReference type="ChEBI" id="CHEBI:29105"/>
        <label>1</label>
        <note>catalytic</note>
    </ligand>
</feature>
<dbReference type="PROSITE" id="PS52011">
    <property type="entry name" value="PEPTIDASE_M2"/>
    <property type="match status" value="1"/>
</dbReference>
<evidence type="ECO:0000256" key="11">
    <source>
        <dbReference type="PROSITE-ProRule" id="PRU01355"/>
    </source>
</evidence>
<evidence type="ECO:0000256" key="1">
    <source>
        <dbReference type="ARBA" id="ARBA00008139"/>
    </source>
</evidence>
<evidence type="ECO:0000256" key="3">
    <source>
        <dbReference type="ARBA" id="ARBA00023157"/>
    </source>
</evidence>
<name>A0A9P0AFM7_BEMTA</name>